<accession>L8X1I5</accession>
<dbReference type="OMA" id="HGSNDFY"/>
<sequence length="607" mass="67952">MPIATCRRNLCLIRWAVLLEPTAWYGAPSGKSSGVSSATSKIELIILQRPLPPLLQLTAAPKANCCFRIGSHLLLTMGNTASRPRSRAPTSNIENKKAVAREEAKPRTNSDTTLNGASPQTAAKKVQAVQKKLPKDFLWGFATASFQIEGSTNTDGRGPSIWDEFSRTPGKTLDGRDGDVATDSYRLWKEDVALLKQYGIKSYRFSLSWSRIIPLGGRNDPVNPLGIKFYSDFIDALLAAGITPFLTLYHWDLPQGLHDRYGGWLNKEEIVKDYAHYAKPWCISILGYGRGVFAPGRCSDRQRSPVGDSSTEPWIVGHSVILAHAHAVKVYREQFKASQKGQIGITLNGDWAMPYDNTPENIAAAQHALDFAIGWFADPIYLGHYPAYMKEVLGDRLPTFTPEELKVVKGSVREMPTRYAFHSANTLAEAGGSDEFQGNVQYTFKRPDGTELGCQAHCAWLQTYPDGFRALLNYLWKKYKLPIYITENGFAVKDEDSMPLLDALADKDRVEYFDGNTKALLAAVNEDGVDVRAYFPWNTLIGFMDNFEWADGYGTRFGVTYVDYETQKRYPKDSAKFLVRVRLFSRYGPRLITPPELWADVAEYDPS</sequence>
<evidence type="ECO:0000256" key="6">
    <source>
        <dbReference type="RuleBase" id="RU003690"/>
    </source>
</evidence>
<evidence type="ECO:0000256" key="1">
    <source>
        <dbReference type="ARBA" id="ARBA00010838"/>
    </source>
</evidence>
<evidence type="ECO:0000256" key="9">
    <source>
        <dbReference type="SAM" id="SignalP"/>
    </source>
</evidence>
<dbReference type="GO" id="GO:0005975">
    <property type="term" value="P:carbohydrate metabolic process"/>
    <property type="evidence" value="ECO:0007669"/>
    <property type="project" value="InterPro"/>
</dbReference>
<evidence type="ECO:0000256" key="7">
    <source>
        <dbReference type="RuleBase" id="RU004468"/>
    </source>
</evidence>
<dbReference type="SUPFAM" id="SSF51445">
    <property type="entry name" value="(Trans)glycosidases"/>
    <property type="match status" value="1"/>
</dbReference>
<dbReference type="OrthoDB" id="65569at2759"/>
<dbReference type="Proteomes" id="UP000011668">
    <property type="component" value="Unassembled WGS sequence"/>
</dbReference>
<keyword evidence="3 7" id="KW-0378">Hydrolase</keyword>
<comment type="similarity">
    <text evidence="1 6">Belongs to the glycosyl hydrolase 1 family.</text>
</comment>
<feature type="chain" id="PRO_5003997108" description="beta-glucosidase" evidence="9">
    <location>
        <begin position="27"/>
        <end position="607"/>
    </location>
</feature>
<evidence type="ECO:0000256" key="5">
    <source>
        <dbReference type="PROSITE-ProRule" id="PRU10055"/>
    </source>
</evidence>
<evidence type="ECO:0000313" key="11">
    <source>
        <dbReference type="Proteomes" id="UP000011668"/>
    </source>
</evidence>
<dbReference type="PRINTS" id="PR00131">
    <property type="entry name" value="GLHYDRLASE1"/>
</dbReference>
<keyword evidence="4 7" id="KW-0326">Glycosidase</keyword>
<name>L8X1I5_THACA</name>
<dbReference type="HOGENOM" id="CLU_001859_1_2_1"/>
<comment type="caution">
    <text evidence="10">The sequence shown here is derived from an EMBL/GenBank/DDBJ whole genome shotgun (WGS) entry which is preliminary data.</text>
</comment>
<feature type="compositionally biased region" description="Polar residues" evidence="8">
    <location>
        <begin position="80"/>
        <end position="93"/>
    </location>
</feature>
<dbReference type="InterPro" id="IPR017853">
    <property type="entry name" value="GH"/>
</dbReference>
<keyword evidence="9" id="KW-0732">Signal</keyword>
<dbReference type="EC" id="3.2.1.21" evidence="2"/>
<evidence type="ECO:0000256" key="3">
    <source>
        <dbReference type="ARBA" id="ARBA00022801"/>
    </source>
</evidence>
<dbReference type="EMBL" id="AFRT01000693">
    <property type="protein sequence ID" value="ELU42868.1"/>
    <property type="molecule type" value="Genomic_DNA"/>
</dbReference>
<feature type="compositionally biased region" description="Basic and acidic residues" evidence="8">
    <location>
        <begin position="94"/>
        <end position="108"/>
    </location>
</feature>
<feature type="compositionally biased region" description="Polar residues" evidence="8">
    <location>
        <begin position="109"/>
        <end position="121"/>
    </location>
</feature>
<evidence type="ECO:0000313" key="10">
    <source>
        <dbReference type="EMBL" id="ELU42868.1"/>
    </source>
</evidence>
<dbReference type="FunFam" id="3.20.20.80:FF:000041">
    <property type="entry name" value="Beta-glucosidase 7"/>
    <property type="match status" value="1"/>
</dbReference>
<dbReference type="InterPro" id="IPR018120">
    <property type="entry name" value="Glyco_hydro_1_AS"/>
</dbReference>
<feature type="region of interest" description="Disordered" evidence="8">
    <location>
        <begin position="80"/>
        <end position="121"/>
    </location>
</feature>
<dbReference type="GO" id="GO:0008422">
    <property type="term" value="F:beta-glucosidase activity"/>
    <property type="evidence" value="ECO:0007669"/>
    <property type="project" value="TreeGrafter"/>
</dbReference>
<reference evidence="10 11" key="1">
    <citation type="journal article" date="2013" name="Nat. Commun.">
        <title>The evolution and pathogenic mechanisms of the rice sheath blight pathogen.</title>
        <authorList>
            <person name="Zheng A."/>
            <person name="Lin R."/>
            <person name="Xu L."/>
            <person name="Qin P."/>
            <person name="Tang C."/>
            <person name="Ai P."/>
            <person name="Zhang D."/>
            <person name="Liu Y."/>
            <person name="Sun Z."/>
            <person name="Feng H."/>
            <person name="Wang Y."/>
            <person name="Chen Y."/>
            <person name="Liang X."/>
            <person name="Fu R."/>
            <person name="Li Q."/>
            <person name="Zhang J."/>
            <person name="Yu X."/>
            <person name="Xie Z."/>
            <person name="Ding L."/>
            <person name="Guan P."/>
            <person name="Tang J."/>
            <person name="Liang Y."/>
            <person name="Wang S."/>
            <person name="Deng Q."/>
            <person name="Li S."/>
            <person name="Zhu J."/>
            <person name="Wang L."/>
            <person name="Liu H."/>
            <person name="Li P."/>
        </authorList>
    </citation>
    <scope>NUCLEOTIDE SEQUENCE [LARGE SCALE GENOMIC DNA]</scope>
    <source>
        <strain evidence="11">AG-1 IA</strain>
    </source>
</reference>
<dbReference type="PROSITE" id="PS00653">
    <property type="entry name" value="GLYCOSYL_HYDROL_F1_2"/>
    <property type="match status" value="1"/>
</dbReference>
<dbReference type="AlphaFoldDB" id="L8X1I5"/>
<dbReference type="STRING" id="983506.L8X1I5"/>
<dbReference type="PANTHER" id="PTHR10353">
    <property type="entry name" value="GLYCOSYL HYDROLASE"/>
    <property type="match status" value="1"/>
</dbReference>
<evidence type="ECO:0000256" key="2">
    <source>
        <dbReference type="ARBA" id="ARBA00012744"/>
    </source>
</evidence>
<proteinExistence type="inferred from homology"/>
<feature type="active site" description="Nucleophile" evidence="5">
    <location>
        <position position="487"/>
    </location>
</feature>
<dbReference type="Gene3D" id="3.20.20.80">
    <property type="entry name" value="Glycosidases"/>
    <property type="match status" value="1"/>
</dbReference>
<gene>
    <name evidence="10" type="ORF">AG1IA_03090</name>
</gene>
<organism evidence="10 11">
    <name type="scientific">Thanatephorus cucumeris (strain AG1-IA)</name>
    <name type="common">Rice sheath blight fungus</name>
    <name type="synonym">Rhizoctonia solani</name>
    <dbReference type="NCBI Taxonomy" id="983506"/>
    <lineage>
        <taxon>Eukaryota</taxon>
        <taxon>Fungi</taxon>
        <taxon>Dikarya</taxon>
        <taxon>Basidiomycota</taxon>
        <taxon>Agaricomycotina</taxon>
        <taxon>Agaricomycetes</taxon>
        <taxon>Cantharellales</taxon>
        <taxon>Ceratobasidiaceae</taxon>
        <taxon>Rhizoctonia</taxon>
        <taxon>Rhizoctonia solani AG-1</taxon>
    </lineage>
</organism>
<keyword evidence="11" id="KW-1185">Reference proteome</keyword>
<dbReference type="PANTHER" id="PTHR10353:SF36">
    <property type="entry name" value="LP05116P"/>
    <property type="match status" value="1"/>
</dbReference>
<dbReference type="InterPro" id="IPR033132">
    <property type="entry name" value="GH_1_N_CS"/>
</dbReference>
<dbReference type="PROSITE" id="PS00572">
    <property type="entry name" value="GLYCOSYL_HYDROL_F1_1"/>
    <property type="match status" value="1"/>
</dbReference>
<evidence type="ECO:0000256" key="8">
    <source>
        <dbReference type="SAM" id="MobiDB-lite"/>
    </source>
</evidence>
<protein>
    <recommendedName>
        <fullName evidence="2">beta-glucosidase</fullName>
        <ecNumber evidence="2">3.2.1.21</ecNumber>
    </recommendedName>
</protein>
<feature type="signal peptide" evidence="9">
    <location>
        <begin position="1"/>
        <end position="26"/>
    </location>
</feature>
<evidence type="ECO:0000256" key="4">
    <source>
        <dbReference type="ARBA" id="ARBA00023295"/>
    </source>
</evidence>
<dbReference type="InterPro" id="IPR001360">
    <property type="entry name" value="Glyco_hydro_1"/>
</dbReference>
<dbReference type="Pfam" id="PF00232">
    <property type="entry name" value="Glyco_hydro_1"/>
    <property type="match status" value="1"/>
</dbReference>